<evidence type="ECO:0000313" key="2">
    <source>
        <dbReference type="Proteomes" id="UP000218022"/>
    </source>
</evidence>
<dbReference type="EMBL" id="MTZV01000002">
    <property type="protein sequence ID" value="PCE27529.1"/>
    <property type="molecule type" value="Genomic_DNA"/>
</dbReference>
<organism evidence="1 2">
    <name type="scientific">Paraburkholderia acidicola</name>
    <dbReference type="NCBI Taxonomy" id="1912599"/>
    <lineage>
        <taxon>Bacteria</taxon>
        <taxon>Pseudomonadati</taxon>
        <taxon>Pseudomonadota</taxon>
        <taxon>Betaproteobacteria</taxon>
        <taxon>Burkholderiales</taxon>
        <taxon>Burkholderiaceae</taxon>
        <taxon>Paraburkholderia</taxon>
    </lineage>
</organism>
<gene>
    <name evidence="1" type="ORF">BWP39_03230</name>
</gene>
<protein>
    <submittedName>
        <fullName evidence="1">Uncharacterized protein</fullName>
    </submittedName>
</protein>
<comment type="caution">
    <text evidence="1">The sequence shown here is derived from an EMBL/GenBank/DDBJ whole genome shotgun (WGS) entry which is preliminary data.</text>
</comment>
<sequence length="178" mass="18283">MDLAAGYDMYFWARLVDTTGNVGAFFPPQTGAGVHGQSSSDATAVLAYLTGQITATQLASSLATPIAAIPTIQANVAANTTSIANNTSAISQEVSDRVAAIANEAAARGAAVTSEQTARQAADTSLSNQITTLTASVNSNASAITAEQTARATIIQRLQRACIRCVSIAGPYRISFDL</sequence>
<name>A0A2A4F597_9BURK</name>
<accession>A0A2A4F597</accession>
<reference evidence="1 2" key="1">
    <citation type="submission" date="2017-01" db="EMBL/GenBank/DDBJ databases">
        <title>Whole-Genome Shotgun Sequencing of Two beta-Proteobacterial Species in Search of the Bulgecin Biosynthetic Cluster.</title>
        <authorList>
            <person name="Horsman M.E."/>
            <person name="Marous D.R."/>
            <person name="Li R."/>
            <person name="Oliver R.A."/>
            <person name="Byun B."/>
            <person name="Emrich S.J."/>
            <person name="Boggess B."/>
            <person name="Townsend C.A."/>
            <person name="Mobashery S."/>
        </authorList>
    </citation>
    <scope>NUCLEOTIDE SEQUENCE [LARGE SCALE GENOMIC DNA]</scope>
    <source>
        <strain evidence="1 2">ATCC 31363</strain>
    </source>
</reference>
<dbReference type="AlphaFoldDB" id="A0A2A4F597"/>
<evidence type="ECO:0000313" key="1">
    <source>
        <dbReference type="EMBL" id="PCE27529.1"/>
    </source>
</evidence>
<dbReference type="Proteomes" id="UP000218022">
    <property type="component" value="Unassembled WGS sequence"/>
</dbReference>
<proteinExistence type="predicted"/>